<dbReference type="AlphaFoldDB" id="A0A4S4B3W4"/>
<dbReference type="PANTHER" id="PTHR17985">
    <property type="entry name" value="SER/THR-RICH PROTEIN T10 IN DGCR REGION"/>
    <property type="match status" value="1"/>
</dbReference>
<organism evidence="1 2">
    <name type="scientific">Pseudothauera nasutitermitis</name>
    <dbReference type="NCBI Taxonomy" id="2565930"/>
    <lineage>
        <taxon>Bacteria</taxon>
        <taxon>Pseudomonadati</taxon>
        <taxon>Pseudomonadota</taxon>
        <taxon>Betaproteobacteria</taxon>
        <taxon>Rhodocyclales</taxon>
        <taxon>Zoogloeaceae</taxon>
        <taxon>Pseudothauera</taxon>
    </lineage>
</organism>
<sequence>MCLIVFAWRVHPRYPLVVAANRDEFLVRPAQAAHWWPDRPGLLAGRDLEGGGTWLGLSRGGRFAALTNYRDPSRHKPGAPSRGLLVRDALEAGTDAAATLEDLAARAAPYAPFNLLVGDGDALGVLESITGRVRMLEAGVYGLSNGVLDTPWPKLLAARERLAATLRGGLDENALLALLRDDTPAADEHLPDTGVSPEWERWLSPAFIRAPGYGTRCSTLVRFGRDGQVRLREWSWNERGEAAGEIVHDFRVEPRG</sequence>
<name>A0A4S4B3W4_9RHOO</name>
<gene>
    <name evidence="1" type="ORF">E6C76_06150</name>
</gene>
<reference evidence="1 2" key="1">
    <citation type="submission" date="2019-04" db="EMBL/GenBank/DDBJ databases">
        <title>Azoarcus nasutitermitis sp. nov. isolated from termite nest.</title>
        <authorList>
            <person name="Lin S.-Y."/>
            <person name="Hameed A."/>
            <person name="Hsu Y.-H."/>
            <person name="Young C.-C."/>
        </authorList>
    </citation>
    <scope>NUCLEOTIDE SEQUENCE [LARGE SCALE GENOMIC DNA]</scope>
    <source>
        <strain evidence="1 2">CC-YHH838</strain>
    </source>
</reference>
<accession>A0A4S4B3W4</accession>
<dbReference type="InterPro" id="IPR008551">
    <property type="entry name" value="TANGO2"/>
</dbReference>
<dbReference type="RefSeq" id="WP_136347361.1">
    <property type="nucleotide sequence ID" value="NZ_SSOC01000002.1"/>
</dbReference>
<dbReference type="EMBL" id="SSOC01000002">
    <property type="protein sequence ID" value="THF66420.1"/>
    <property type="molecule type" value="Genomic_DNA"/>
</dbReference>
<dbReference type="PANTHER" id="PTHR17985:SF8">
    <property type="entry name" value="TRANSPORT AND GOLGI ORGANIZATION PROTEIN 2 HOMOLOG"/>
    <property type="match status" value="1"/>
</dbReference>
<protein>
    <submittedName>
        <fullName evidence="1">NRDE family protein</fullName>
    </submittedName>
</protein>
<proteinExistence type="predicted"/>
<evidence type="ECO:0000313" key="2">
    <source>
        <dbReference type="Proteomes" id="UP000308430"/>
    </source>
</evidence>
<dbReference type="Proteomes" id="UP000308430">
    <property type="component" value="Unassembled WGS sequence"/>
</dbReference>
<evidence type="ECO:0000313" key="1">
    <source>
        <dbReference type="EMBL" id="THF66420.1"/>
    </source>
</evidence>
<keyword evidence="2" id="KW-1185">Reference proteome</keyword>
<comment type="caution">
    <text evidence="1">The sequence shown here is derived from an EMBL/GenBank/DDBJ whole genome shotgun (WGS) entry which is preliminary data.</text>
</comment>
<dbReference type="Pfam" id="PF05742">
    <property type="entry name" value="TANGO2"/>
    <property type="match status" value="1"/>
</dbReference>
<dbReference type="OrthoDB" id="4380123at2"/>